<dbReference type="Proteomes" id="UP000553706">
    <property type="component" value="Unassembled WGS sequence"/>
</dbReference>
<evidence type="ECO:0000313" key="3">
    <source>
        <dbReference type="Proteomes" id="UP000553706"/>
    </source>
</evidence>
<dbReference type="AlphaFoldDB" id="A0A840VIE1"/>
<dbReference type="InterPro" id="IPR001509">
    <property type="entry name" value="Epimerase_deHydtase"/>
</dbReference>
<dbReference type="RefSeq" id="WP_183265963.1">
    <property type="nucleotide sequence ID" value="NZ_JACHFJ010000003.1"/>
</dbReference>
<gene>
    <name evidence="2" type="ORF">HNP71_001206</name>
</gene>
<feature type="domain" description="NAD-dependent epimerase/dehydratase" evidence="1">
    <location>
        <begin position="13"/>
        <end position="217"/>
    </location>
</feature>
<reference evidence="2 3" key="1">
    <citation type="submission" date="2020-08" db="EMBL/GenBank/DDBJ databases">
        <title>Genomic Encyclopedia of Type Strains, Phase IV (KMG-IV): sequencing the most valuable type-strain genomes for metagenomic binning, comparative biology and taxonomic classification.</title>
        <authorList>
            <person name="Goeker M."/>
        </authorList>
    </citation>
    <scope>NUCLEOTIDE SEQUENCE [LARGE SCALE GENOMIC DNA]</scope>
    <source>
        <strain evidence="2 3">DSM 27026</strain>
    </source>
</reference>
<evidence type="ECO:0000259" key="1">
    <source>
        <dbReference type="Pfam" id="PF01370"/>
    </source>
</evidence>
<dbReference type="EMBL" id="JACHFJ010000003">
    <property type="protein sequence ID" value="MBB5372955.1"/>
    <property type="molecule type" value="Genomic_DNA"/>
</dbReference>
<dbReference type="Pfam" id="PF01370">
    <property type="entry name" value="Epimerase"/>
    <property type="match status" value="1"/>
</dbReference>
<comment type="caution">
    <text evidence="2">The sequence shown here is derived from an EMBL/GenBank/DDBJ whole genome shotgun (WGS) entry which is preliminary data.</text>
</comment>
<keyword evidence="3" id="KW-1185">Reference proteome</keyword>
<protein>
    <submittedName>
        <fullName evidence="2">Nucleoside-diphosphate-sugar epimerase</fullName>
    </submittedName>
</protein>
<dbReference type="SUPFAM" id="SSF51735">
    <property type="entry name" value="NAD(P)-binding Rossmann-fold domains"/>
    <property type="match status" value="1"/>
</dbReference>
<sequence length="300" mass="32535">MLEILQPLHGVPVVITGAGGWLGQAALEMAHRAGAEIYAFGKTPRLYHLRDGAPLEIHPHSLLGRYDVPSAIVLHFAFLTREHVGEMAVEDYIATNRAISDMVENFIRRNGARGVFVPSSGAVYAPPPNPYGEGKLADEVRFASLGRELGIPTVLTRVFNLSGPFINKVNSYALACIIRDIQARCPVELRAGHPVWRGYAHVGDVLNIALGLLLRGESPPVFDTWGEPIELSGLTIRAAALLGWPEAEVIRPAWQNGAADRYLGGAVQYLAHAKSLGLEPASLDRQILETADYLGRCLAI</sequence>
<dbReference type="Gene3D" id="3.40.50.720">
    <property type="entry name" value="NAD(P)-binding Rossmann-like Domain"/>
    <property type="match status" value="1"/>
</dbReference>
<proteinExistence type="predicted"/>
<evidence type="ECO:0000313" key="2">
    <source>
        <dbReference type="EMBL" id="MBB5372955.1"/>
    </source>
</evidence>
<dbReference type="InterPro" id="IPR036291">
    <property type="entry name" value="NAD(P)-bd_dom_sf"/>
</dbReference>
<name>A0A840VIE1_9PROT</name>
<organism evidence="2 3">
    <name type="scientific">Acidocella aromatica</name>
    <dbReference type="NCBI Taxonomy" id="1303579"/>
    <lineage>
        <taxon>Bacteria</taxon>
        <taxon>Pseudomonadati</taxon>
        <taxon>Pseudomonadota</taxon>
        <taxon>Alphaproteobacteria</taxon>
        <taxon>Acetobacterales</taxon>
        <taxon>Acidocellaceae</taxon>
        <taxon>Acidocella</taxon>
    </lineage>
</organism>
<accession>A0A840VIE1</accession>